<organism evidence="1 2">
    <name type="scientific">Acaulospora colombiana</name>
    <dbReference type="NCBI Taxonomy" id="27376"/>
    <lineage>
        <taxon>Eukaryota</taxon>
        <taxon>Fungi</taxon>
        <taxon>Fungi incertae sedis</taxon>
        <taxon>Mucoromycota</taxon>
        <taxon>Glomeromycotina</taxon>
        <taxon>Glomeromycetes</taxon>
        <taxon>Diversisporales</taxon>
        <taxon>Acaulosporaceae</taxon>
        <taxon>Acaulospora</taxon>
    </lineage>
</organism>
<reference evidence="1" key="1">
    <citation type="submission" date="2021-06" db="EMBL/GenBank/DDBJ databases">
        <authorList>
            <person name="Kallberg Y."/>
            <person name="Tangrot J."/>
            <person name="Rosling A."/>
        </authorList>
    </citation>
    <scope>NUCLEOTIDE SEQUENCE</scope>
    <source>
        <strain evidence="1">CL356</strain>
    </source>
</reference>
<keyword evidence="2" id="KW-1185">Reference proteome</keyword>
<gene>
    <name evidence="1" type="ORF">ACOLOM_LOCUS7299</name>
</gene>
<dbReference type="Proteomes" id="UP000789525">
    <property type="component" value="Unassembled WGS sequence"/>
</dbReference>
<sequence length="260" mass="28360">MKGSLSNSGSGQNLNSEITAERDERIESLTNQMAELIDRDATVETRKGYSTFKDNVDDSAANVRSRIDVIDSSPITDATRGRLSPLSILPEFPFSQHMQPSTNYLRHRSPEPITSVGSSGNISRSSSMDTYKSASISPSNSHSTQSPSQYAHSSPHRATHPPPHMPMSSSQHRRSSQPTSLGFGSDSNLLNPDGNRYKENNSNPISQPQRPPSSSTSPSPTPYSKTENPTSANSVKSQSRPPPLPEPPDNGAEYKRQKRN</sequence>
<dbReference type="EMBL" id="CAJVPT010016556">
    <property type="protein sequence ID" value="CAG8619967.1"/>
    <property type="molecule type" value="Genomic_DNA"/>
</dbReference>
<evidence type="ECO:0000313" key="1">
    <source>
        <dbReference type="EMBL" id="CAG8619967.1"/>
    </source>
</evidence>
<evidence type="ECO:0000313" key="2">
    <source>
        <dbReference type="Proteomes" id="UP000789525"/>
    </source>
</evidence>
<accession>A0ACA9N2D5</accession>
<name>A0ACA9N2D5_9GLOM</name>
<comment type="caution">
    <text evidence="1">The sequence shown here is derived from an EMBL/GenBank/DDBJ whole genome shotgun (WGS) entry which is preliminary data.</text>
</comment>
<protein>
    <submittedName>
        <fullName evidence="1">9941_t:CDS:1</fullName>
    </submittedName>
</protein>
<proteinExistence type="predicted"/>